<evidence type="ECO:0000256" key="5">
    <source>
        <dbReference type="ARBA" id="ARBA00068698"/>
    </source>
</evidence>
<gene>
    <name evidence="9" type="ORF">Fcan01_22487</name>
</gene>
<comment type="caution">
    <text evidence="9">The sequence shown here is derived from an EMBL/GenBank/DDBJ whole genome shotgun (WGS) entry which is preliminary data.</text>
</comment>
<dbReference type="GO" id="GO:0008526">
    <property type="term" value="F:phosphatidylinositol transfer activity"/>
    <property type="evidence" value="ECO:0007669"/>
    <property type="project" value="TreeGrafter"/>
</dbReference>
<evidence type="ECO:0000256" key="1">
    <source>
        <dbReference type="ARBA" id="ARBA00022448"/>
    </source>
</evidence>
<name>A0A226DBQ2_FOLCA</name>
<evidence type="ECO:0000256" key="3">
    <source>
        <dbReference type="ARBA" id="ARBA00023121"/>
    </source>
</evidence>
<evidence type="ECO:0000256" key="4">
    <source>
        <dbReference type="ARBA" id="ARBA00061154"/>
    </source>
</evidence>
<feature type="domain" description="Phosphatidylinositol transfer protein N-terminal" evidence="8">
    <location>
        <begin position="1"/>
        <end position="244"/>
    </location>
</feature>
<evidence type="ECO:0000256" key="6">
    <source>
        <dbReference type="ARBA" id="ARBA00082927"/>
    </source>
</evidence>
<dbReference type="FunFam" id="3.30.530.20:FF:000011">
    <property type="entry name" value="cytoplasmic phosphatidylinositol transfer protein 1 isoform X2"/>
    <property type="match status" value="1"/>
</dbReference>
<reference evidence="9 10" key="1">
    <citation type="submission" date="2015-12" db="EMBL/GenBank/DDBJ databases">
        <title>The genome of Folsomia candida.</title>
        <authorList>
            <person name="Faddeeva A."/>
            <person name="Derks M.F."/>
            <person name="Anvar Y."/>
            <person name="Smit S."/>
            <person name="Van Straalen N."/>
            <person name="Roelofs D."/>
        </authorList>
    </citation>
    <scope>NUCLEOTIDE SEQUENCE [LARGE SCALE GENOMIC DNA]</scope>
    <source>
        <strain evidence="9 10">VU population</strain>
        <tissue evidence="9">Whole body</tissue>
    </source>
</reference>
<dbReference type="Proteomes" id="UP000198287">
    <property type="component" value="Unassembled WGS sequence"/>
</dbReference>
<dbReference type="Gene3D" id="3.30.530.20">
    <property type="match status" value="1"/>
</dbReference>
<dbReference type="InterPro" id="IPR055261">
    <property type="entry name" value="PI_transfer_N"/>
</dbReference>
<dbReference type="PRINTS" id="PR00391">
    <property type="entry name" value="PITRANSFER"/>
</dbReference>
<dbReference type="PANTHER" id="PTHR10658:SF54">
    <property type="entry name" value="CYTOPLASMIC PHOSPHATIDYLINOSITOL TRANSFER PROTEIN 1"/>
    <property type="match status" value="1"/>
</dbReference>
<dbReference type="InterPro" id="IPR001666">
    <property type="entry name" value="PI_transfer"/>
</dbReference>
<feature type="region of interest" description="Disordered" evidence="7">
    <location>
        <begin position="259"/>
        <end position="316"/>
    </location>
</feature>
<dbReference type="SUPFAM" id="SSF55961">
    <property type="entry name" value="Bet v1-like"/>
    <property type="match status" value="1"/>
</dbReference>
<dbReference type="OrthoDB" id="10053061at2759"/>
<sequence length="335" mass="38088">MLVKEYRVAMPISKEEYQVGQLYMIAKHSHEQSESGDGVEVVHNVPHNDPIHGEGQYTEKRIHLSSRLPYWLQSITPRVFYITEKAWNYYPYTETEYTCSFLPKFNIFIRTKYENNSGTTENCLELSPDELATRTLDEIDIAYDEVAPKHYKENEDPKFFKSKATNRGPLMEGWRQTHDPIMCSYKLVKISFEVWGLQTRVEDYAHKAIRDILLLGHRQAFAWIDEWYGMTVDDVRTFEKKMQEETNLKVLSVATEGCDGVADGETTPITTTTKSDEESKEDEDKDGDNFASAKTSPTKETASVPSSPSGDEGAAVANNPVAAAAAGLRSWLNWS</sequence>
<feature type="compositionally biased region" description="Polar residues" evidence="7">
    <location>
        <begin position="292"/>
        <end position="309"/>
    </location>
</feature>
<dbReference type="GO" id="GO:0005737">
    <property type="term" value="C:cytoplasm"/>
    <property type="evidence" value="ECO:0007669"/>
    <property type="project" value="UniProtKB-ARBA"/>
</dbReference>
<evidence type="ECO:0000313" key="10">
    <source>
        <dbReference type="Proteomes" id="UP000198287"/>
    </source>
</evidence>
<dbReference type="OMA" id="YDDPEHG"/>
<evidence type="ECO:0000256" key="2">
    <source>
        <dbReference type="ARBA" id="ARBA00023055"/>
    </source>
</evidence>
<keyword evidence="1" id="KW-0813">Transport</keyword>
<dbReference type="GO" id="GO:0005634">
    <property type="term" value="C:nucleus"/>
    <property type="evidence" value="ECO:0007669"/>
    <property type="project" value="UniProtKB-ARBA"/>
</dbReference>
<keyword evidence="2" id="KW-0445">Lipid transport</keyword>
<dbReference type="InterPro" id="IPR023393">
    <property type="entry name" value="START-like_dom_sf"/>
</dbReference>
<evidence type="ECO:0000259" key="8">
    <source>
        <dbReference type="Pfam" id="PF02121"/>
    </source>
</evidence>
<accession>A0A226DBQ2</accession>
<dbReference type="Pfam" id="PF02121">
    <property type="entry name" value="IP_trans"/>
    <property type="match status" value="1"/>
</dbReference>
<organism evidence="9 10">
    <name type="scientific">Folsomia candida</name>
    <name type="common">Springtail</name>
    <dbReference type="NCBI Taxonomy" id="158441"/>
    <lineage>
        <taxon>Eukaryota</taxon>
        <taxon>Metazoa</taxon>
        <taxon>Ecdysozoa</taxon>
        <taxon>Arthropoda</taxon>
        <taxon>Hexapoda</taxon>
        <taxon>Collembola</taxon>
        <taxon>Entomobryomorpha</taxon>
        <taxon>Isotomoidea</taxon>
        <taxon>Isotomidae</taxon>
        <taxon>Proisotominae</taxon>
        <taxon>Folsomia</taxon>
    </lineage>
</organism>
<keyword evidence="10" id="KW-1185">Reference proteome</keyword>
<dbReference type="STRING" id="158441.A0A226DBQ2"/>
<comment type="similarity">
    <text evidence="4">Belongs to the PtdIns transfer protein family. PI transfer class IIB subfamily.</text>
</comment>
<dbReference type="PANTHER" id="PTHR10658">
    <property type="entry name" value="PHOSPHATIDYLINOSITOL TRANSFER PROTEIN"/>
    <property type="match status" value="1"/>
</dbReference>
<dbReference type="GO" id="GO:0035091">
    <property type="term" value="F:phosphatidylinositol binding"/>
    <property type="evidence" value="ECO:0007669"/>
    <property type="project" value="TreeGrafter"/>
</dbReference>
<proteinExistence type="inferred from homology"/>
<protein>
    <recommendedName>
        <fullName evidence="5">Cytoplasmic phosphatidylinositol transfer protein 1</fullName>
    </recommendedName>
    <alternativeName>
        <fullName evidence="6">Retinal degeneration B homolog beta</fullName>
    </alternativeName>
</protein>
<evidence type="ECO:0000256" key="7">
    <source>
        <dbReference type="SAM" id="MobiDB-lite"/>
    </source>
</evidence>
<evidence type="ECO:0000313" key="9">
    <source>
        <dbReference type="EMBL" id="OXA42603.1"/>
    </source>
</evidence>
<dbReference type="EMBL" id="LNIX01000025">
    <property type="protein sequence ID" value="OXA42603.1"/>
    <property type="molecule type" value="Genomic_DNA"/>
</dbReference>
<dbReference type="AlphaFoldDB" id="A0A226DBQ2"/>
<keyword evidence="3" id="KW-0446">Lipid-binding</keyword>